<reference evidence="1" key="1">
    <citation type="journal article" date="2023" name="Science">
        <title>Genome structures resolve the early diversification of teleost fishes.</title>
        <authorList>
            <person name="Parey E."/>
            <person name="Louis A."/>
            <person name="Montfort J."/>
            <person name="Bouchez O."/>
            <person name="Roques C."/>
            <person name="Iampietro C."/>
            <person name="Lluch J."/>
            <person name="Castinel A."/>
            <person name="Donnadieu C."/>
            <person name="Desvignes T."/>
            <person name="Floi Bucao C."/>
            <person name="Jouanno E."/>
            <person name="Wen M."/>
            <person name="Mejri S."/>
            <person name="Dirks R."/>
            <person name="Jansen H."/>
            <person name="Henkel C."/>
            <person name="Chen W.J."/>
            <person name="Zahm M."/>
            <person name="Cabau C."/>
            <person name="Klopp C."/>
            <person name="Thompson A.W."/>
            <person name="Robinson-Rechavi M."/>
            <person name="Braasch I."/>
            <person name="Lecointre G."/>
            <person name="Bobe J."/>
            <person name="Postlethwait J.H."/>
            <person name="Berthelot C."/>
            <person name="Roest Crollius H."/>
            <person name="Guiguen Y."/>
        </authorList>
    </citation>
    <scope>NUCLEOTIDE SEQUENCE</scope>
    <source>
        <strain evidence="1">WJC10195</strain>
    </source>
</reference>
<organism evidence="1 2">
    <name type="scientific">Synaphobranchus kaupii</name>
    <name type="common">Kaup's arrowtooth eel</name>
    <dbReference type="NCBI Taxonomy" id="118154"/>
    <lineage>
        <taxon>Eukaryota</taxon>
        <taxon>Metazoa</taxon>
        <taxon>Chordata</taxon>
        <taxon>Craniata</taxon>
        <taxon>Vertebrata</taxon>
        <taxon>Euteleostomi</taxon>
        <taxon>Actinopterygii</taxon>
        <taxon>Neopterygii</taxon>
        <taxon>Teleostei</taxon>
        <taxon>Anguilliformes</taxon>
        <taxon>Synaphobranchidae</taxon>
        <taxon>Synaphobranchus</taxon>
    </lineage>
</organism>
<dbReference type="Proteomes" id="UP001152622">
    <property type="component" value="Chromosome 13"/>
</dbReference>
<gene>
    <name evidence="1" type="ORF">SKAU_G00315800</name>
</gene>
<keyword evidence="2" id="KW-1185">Reference proteome</keyword>
<sequence>MVAQILRLEGYSSVTWQSCNTKWRNLRHSNVICCRDSILLCCRVSIFVESLIDKHKIVQYTGTPYDTRDLLE</sequence>
<accession>A0A9Q1ESK9</accession>
<name>A0A9Q1ESK9_SYNKA</name>
<proteinExistence type="predicted"/>
<protein>
    <submittedName>
        <fullName evidence="1">Uncharacterized protein</fullName>
    </submittedName>
</protein>
<dbReference type="EMBL" id="JAINUF010000013">
    <property type="protein sequence ID" value="KAJ8344251.1"/>
    <property type="molecule type" value="Genomic_DNA"/>
</dbReference>
<comment type="caution">
    <text evidence="1">The sequence shown here is derived from an EMBL/GenBank/DDBJ whole genome shotgun (WGS) entry which is preliminary data.</text>
</comment>
<evidence type="ECO:0000313" key="1">
    <source>
        <dbReference type="EMBL" id="KAJ8344251.1"/>
    </source>
</evidence>
<evidence type="ECO:0000313" key="2">
    <source>
        <dbReference type="Proteomes" id="UP001152622"/>
    </source>
</evidence>
<dbReference type="AlphaFoldDB" id="A0A9Q1ESK9"/>